<reference evidence="2 3" key="1">
    <citation type="journal article" date="2016" name="Genome Biol. Evol.">
        <title>Divergent and convergent evolution of fungal pathogenicity.</title>
        <authorList>
            <person name="Shang Y."/>
            <person name="Xiao G."/>
            <person name="Zheng P."/>
            <person name="Cen K."/>
            <person name="Zhan S."/>
            <person name="Wang C."/>
        </authorList>
    </citation>
    <scope>NUCLEOTIDE SEQUENCE [LARGE SCALE GENOMIC DNA]</scope>
    <source>
        <strain evidence="2 3">RCEF 264</strain>
    </source>
</reference>
<keyword evidence="3" id="KW-1185">Reference proteome</keyword>
<dbReference type="EMBL" id="AZHD01000005">
    <property type="protein sequence ID" value="OAA63472.1"/>
    <property type="molecule type" value="Genomic_DNA"/>
</dbReference>
<dbReference type="OrthoDB" id="4846517at2759"/>
<dbReference type="AlphaFoldDB" id="A0A162J469"/>
<proteinExistence type="predicted"/>
<evidence type="ECO:0000313" key="3">
    <source>
        <dbReference type="Proteomes" id="UP000076874"/>
    </source>
</evidence>
<accession>A0A162J469</accession>
<organism evidence="2 3">
    <name type="scientific">Niveomyces insectorum RCEF 264</name>
    <dbReference type="NCBI Taxonomy" id="1081102"/>
    <lineage>
        <taxon>Eukaryota</taxon>
        <taxon>Fungi</taxon>
        <taxon>Dikarya</taxon>
        <taxon>Ascomycota</taxon>
        <taxon>Pezizomycotina</taxon>
        <taxon>Sordariomycetes</taxon>
        <taxon>Hypocreomycetidae</taxon>
        <taxon>Hypocreales</taxon>
        <taxon>Cordycipitaceae</taxon>
        <taxon>Niveomyces</taxon>
    </lineage>
</organism>
<dbReference type="Proteomes" id="UP000076874">
    <property type="component" value="Unassembled WGS sequence"/>
</dbReference>
<feature type="compositionally biased region" description="Basic and acidic residues" evidence="1">
    <location>
        <begin position="212"/>
        <end position="232"/>
    </location>
</feature>
<name>A0A162J469_9HYPO</name>
<feature type="region of interest" description="Disordered" evidence="1">
    <location>
        <begin position="212"/>
        <end position="255"/>
    </location>
</feature>
<comment type="caution">
    <text evidence="2">The sequence shown here is derived from an EMBL/GenBank/DDBJ whole genome shotgun (WGS) entry which is preliminary data.</text>
</comment>
<gene>
    <name evidence="2" type="ORF">SPI_03635</name>
</gene>
<protein>
    <submittedName>
        <fullName evidence="2">Uncharacterized protein</fullName>
    </submittedName>
</protein>
<evidence type="ECO:0000313" key="2">
    <source>
        <dbReference type="EMBL" id="OAA63472.1"/>
    </source>
</evidence>
<sequence length="333" mass="37555">MERQAADAAAADDIEPSIKALYQEAQGRPVHALLARYGRERLFVPPLLWDHRQPALLQCRFLPLETPAPPLPPAPPMPELFWKPLPPDDEMTTTESLQDTANADYAHELLEGRYPLDDLGYTGEHVVFRYGRKRLCHVGHACVLGPRIVFLVNSTIRSLRDHMIRDRFPGARQSSRIFAIARRRFTPPESMPDPYIAAICIALAQSHVAHQEEMDRLERRAEERRKEKEKNGRNAKPVQMKQLDQDVGGQPGPKPTQATPVVVVVHEGEHLSVFAADVTAAFLAKLDEPNKPPPPGASMDIHQQRVPFHPYETFAGRYAGAVRDTRHSRRPDD</sequence>
<evidence type="ECO:0000256" key="1">
    <source>
        <dbReference type="SAM" id="MobiDB-lite"/>
    </source>
</evidence>